<keyword evidence="10" id="KW-1185">Reference proteome</keyword>
<keyword evidence="2" id="KW-0813">Transport</keyword>
<feature type="transmembrane region" description="Helical" evidence="7">
    <location>
        <begin position="212"/>
        <end position="233"/>
    </location>
</feature>
<feature type="transmembrane region" description="Helical" evidence="7">
    <location>
        <begin position="413"/>
        <end position="433"/>
    </location>
</feature>
<evidence type="ECO:0000256" key="7">
    <source>
        <dbReference type="SAM" id="Phobius"/>
    </source>
</evidence>
<feature type="transmembrane region" description="Helical" evidence="7">
    <location>
        <begin position="290"/>
        <end position="308"/>
    </location>
</feature>
<feature type="transmembrane region" description="Helical" evidence="7">
    <location>
        <begin position="37"/>
        <end position="58"/>
    </location>
</feature>
<dbReference type="PRINTS" id="PR01036">
    <property type="entry name" value="TCRTETB"/>
</dbReference>
<comment type="subcellular location">
    <subcellularLocation>
        <location evidence="1">Cell membrane</location>
        <topology evidence="1">Multi-pass membrane protein</topology>
    </subcellularLocation>
</comment>
<dbReference type="PANTHER" id="PTHR42718">
    <property type="entry name" value="MAJOR FACILITATOR SUPERFAMILY MULTIDRUG TRANSPORTER MFSC"/>
    <property type="match status" value="1"/>
</dbReference>
<feature type="transmembrane region" description="Helical" evidence="7">
    <location>
        <begin position="98"/>
        <end position="116"/>
    </location>
</feature>
<name>I3TUV8_TISMK</name>
<keyword evidence="4 7" id="KW-0812">Transmembrane</keyword>
<proteinExistence type="predicted"/>
<reference evidence="9 10" key="1">
    <citation type="journal article" date="2012" name="J. Am. Chem. Soc.">
        <title>Bacterial biosynthesis and maturation of the didemnin anti-cancer agents.</title>
        <authorList>
            <person name="Xu Y."/>
            <person name="Kersten R.D."/>
            <person name="Nam S.J."/>
            <person name="Lu L."/>
            <person name="Al-Suwailem A.M."/>
            <person name="Zheng H."/>
            <person name="Fenical W."/>
            <person name="Dorrestein P.C."/>
            <person name="Moore B.S."/>
            <person name="Qian P.Y."/>
        </authorList>
    </citation>
    <scope>NUCLEOTIDE SEQUENCE [LARGE SCALE GENOMIC DNA]</scope>
    <source>
        <strain evidence="9 10">KA081020-065</strain>
    </source>
</reference>
<protein>
    <submittedName>
        <fullName evidence="9">Major facilitator superfamily MFS_1</fullName>
    </submittedName>
</protein>
<dbReference type="HOGENOM" id="CLU_000960_28_3_5"/>
<evidence type="ECO:0000256" key="5">
    <source>
        <dbReference type="ARBA" id="ARBA00022989"/>
    </source>
</evidence>
<feature type="transmembrane region" description="Helical" evidence="7">
    <location>
        <begin position="154"/>
        <end position="174"/>
    </location>
</feature>
<feature type="transmembrane region" description="Helical" evidence="7">
    <location>
        <begin position="253"/>
        <end position="278"/>
    </location>
</feature>
<feature type="transmembrane region" description="Helical" evidence="7">
    <location>
        <begin position="70"/>
        <end position="92"/>
    </location>
</feature>
<accession>I3TUV8</accession>
<dbReference type="GO" id="GO:0005886">
    <property type="term" value="C:plasma membrane"/>
    <property type="evidence" value="ECO:0007669"/>
    <property type="project" value="UniProtKB-SubCell"/>
</dbReference>
<keyword evidence="5 7" id="KW-1133">Transmembrane helix</keyword>
<dbReference type="Proteomes" id="UP000005258">
    <property type="component" value="Plasmid pTM2"/>
</dbReference>
<dbReference type="PROSITE" id="PS50850">
    <property type="entry name" value="MFS"/>
    <property type="match status" value="1"/>
</dbReference>
<dbReference type="InterPro" id="IPR011701">
    <property type="entry name" value="MFS"/>
</dbReference>
<evidence type="ECO:0000256" key="1">
    <source>
        <dbReference type="ARBA" id="ARBA00004651"/>
    </source>
</evidence>
<feature type="transmembrane region" description="Helical" evidence="7">
    <location>
        <begin position="315"/>
        <end position="334"/>
    </location>
</feature>
<dbReference type="Gene3D" id="1.20.1250.20">
    <property type="entry name" value="MFS general substrate transporter like domains"/>
    <property type="match status" value="1"/>
</dbReference>
<feature type="domain" description="Major facilitator superfamily (MFS) profile" evidence="8">
    <location>
        <begin position="1"/>
        <end position="437"/>
    </location>
</feature>
<evidence type="ECO:0000256" key="2">
    <source>
        <dbReference type="ARBA" id="ARBA00022448"/>
    </source>
</evidence>
<evidence type="ECO:0000256" key="6">
    <source>
        <dbReference type="ARBA" id="ARBA00023136"/>
    </source>
</evidence>
<dbReference type="AlphaFoldDB" id="I3TUV8"/>
<dbReference type="Pfam" id="PF07690">
    <property type="entry name" value="MFS_1"/>
    <property type="match status" value="1"/>
</dbReference>
<feature type="transmembrane region" description="Helical" evidence="7">
    <location>
        <begin position="128"/>
        <end position="148"/>
    </location>
</feature>
<evidence type="ECO:0000313" key="10">
    <source>
        <dbReference type="Proteomes" id="UP000005258"/>
    </source>
</evidence>
<dbReference type="KEGG" id="tmo:TMO_b0538"/>
<dbReference type="RefSeq" id="WP_014753298.1">
    <property type="nucleotide sequence ID" value="NC_017966.1"/>
</dbReference>
<evidence type="ECO:0000313" key="9">
    <source>
        <dbReference type="EMBL" id="AFK56546.1"/>
    </source>
</evidence>
<evidence type="ECO:0000256" key="3">
    <source>
        <dbReference type="ARBA" id="ARBA00022475"/>
    </source>
</evidence>
<dbReference type="GO" id="GO:0022857">
    <property type="term" value="F:transmembrane transporter activity"/>
    <property type="evidence" value="ECO:0007669"/>
    <property type="project" value="InterPro"/>
</dbReference>
<keyword evidence="9" id="KW-0614">Plasmid</keyword>
<feature type="transmembrane region" description="Helical" evidence="7">
    <location>
        <begin position="186"/>
        <end position="206"/>
    </location>
</feature>
<evidence type="ECO:0000259" key="8">
    <source>
        <dbReference type="PROSITE" id="PS50850"/>
    </source>
</evidence>
<organism evidence="9 10">
    <name type="scientific">Tistrella mobilis (strain KA081020-065)</name>
    <dbReference type="NCBI Taxonomy" id="1110502"/>
    <lineage>
        <taxon>Bacteria</taxon>
        <taxon>Pseudomonadati</taxon>
        <taxon>Pseudomonadota</taxon>
        <taxon>Alphaproteobacteria</taxon>
        <taxon>Geminicoccales</taxon>
        <taxon>Geminicoccaceae</taxon>
        <taxon>Tistrella</taxon>
    </lineage>
</organism>
<dbReference type="Gene3D" id="1.20.1720.10">
    <property type="entry name" value="Multidrug resistance protein D"/>
    <property type="match status" value="1"/>
</dbReference>
<dbReference type="PANTHER" id="PTHR42718:SF46">
    <property type="entry name" value="BLR6921 PROTEIN"/>
    <property type="match status" value="1"/>
</dbReference>
<dbReference type="CDD" id="cd17321">
    <property type="entry name" value="MFS_MMR_MDR_like"/>
    <property type="match status" value="1"/>
</dbReference>
<dbReference type="InterPro" id="IPR036259">
    <property type="entry name" value="MFS_trans_sf"/>
</dbReference>
<evidence type="ECO:0000256" key="4">
    <source>
        <dbReference type="ARBA" id="ARBA00022692"/>
    </source>
</evidence>
<dbReference type="SUPFAM" id="SSF103473">
    <property type="entry name" value="MFS general substrate transporter"/>
    <property type="match status" value="1"/>
</dbReference>
<dbReference type="EMBL" id="CP003238">
    <property type="protein sequence ID" value="AFK56546.1"/>
    <property type="molecule type" value="Genomic_DNA"/>
</dbReference>
<dbReference type="InterPro" id="IPR020846">
    <property type="entry name" value="MFS_dom"/>
</dbReference>
<keyword evidence="3" id="KW-1003">Cell membrane</keyword>
<sequence>MATLILGSAIATLDTTIATTALPTIAADLHASPEMSIWIINAYQLAMVATLLPLAACGDIVGHRRVYTGGLALFTLASLACGLASSLPMLIAARTLQGIGAAGILSVTSALIRFIYPHSQIGRAQGLNALIVAVFFAIGPLVASGVLAVTTWPWLFLINIPLGAFAVVLAFRALPSTTGERASHSFDGTSGILVAGMFGLLILGLGDAAHQAGLVRVLCEWGASLVCFGALLYRQRGHPAPLLPVDLCRRPLFALSVLTSIFAYAAQGLAFVSLPFLFETVMGRSQTETGLLLTPWPVMVAVVAPIAGRLSERRSVAVLGGVGLLLLCLGMALLAFLPDQATFPDIAWRLAICGAGFGLFQSPNLKALTASVPRERAGAASGIIPTARLLGQALGTALVAACFTVAGEAGSMTALWLGSAFSALACATSLMRYRKEQ</sequence>
<geneLocation type="plasmid" evidence="9 10">
    <name>pTM2</name>
</geneLocation>
<keyword evidence="6 7" id="KW-0472">Membrane</keyword>
<gene>
    <name evidence="9" type="primary">yebQ</name>
    <name evidence="9" type="ordered locus">TMO_b0538</name>
</gene>